<gene>
    <name evidence="2" type="ORF">RHSIM_Rhsim02G0226200</name>
</gene>
<dbReference type="PANTHER" id="PTHR44259">
    <property type="entry name" value="OS07G0183000 PROTEIN-RELATED"/>
    <property type="match status" value="1"/>
</dbReference>
<evidence type="ECO:0000313" key="3">
    <source>
        <dbReference type="Proteomes" id="UP000626092"/>
    </source>
</evidence>
<accession>A0A834LW51</accession>
<dbReference type="PANTHER" id="PTHR44259:SF108">
    <property type="entry name" value="F-BOX PROTEIN SKIP23-LIKE"/>
    <property type="match status" value="1"/>
</dbReference>
<evidence type="ECO:0000259" key="1">
    <source>
        <dbReference type="Pfam" id="PF03478"/>
    </source>
</evidence>
<dbReference type="InterPro" id="IPR050942">
    <property type="entry name" value="F-box_BR-signaling"/>
</dbReference>
<dbReference type="OrthoDB" id="642536at2759"/>
<protein>
    <recommendedName>
        <fullName evidence="1">KIB1-4 beta-propeller domain-containing protein</fullName>
    </recommendedName>
</protein>
<sequence>MGNWAELGEDLLGLIVKRVALYEVFLSFHGVCRAWHSVAVDGNFKGYEQIPWLMLSEKDNGNECQFVSLRKGSVIRTVNLPEARGKRCLETLGWLVTISEDGDMNLLHPFSRVQIGLPHITTFKDYEDGRMKNNIIFMQKAVLSSRPEDNADFALMVIYSGNGAFCDIIFHKGLFYGVTFGGKVFACDVWGPHPTMARLVVHVVDEYFKGKKPYIVESAGAILVVVRDGSLPFVVDDSSIEYETCDFQLFEVDLRNGGEWVEKTSLGENALFLGDNASVSVDASRYRGIKANCIYYTDDCWESYNDVKQGGGNDMGIFELEDESLMPCYNGESFSPICPPMWVNPSSL</sequence>
<keyword evidence="3" id="KW-1185">Reference proteome</keyword>
<name>A0A834LW51_RHOSS</name>
<dbReference type="Proteomes" id="UP000626092">
    <property type="component" value="Unassembled WGS sequence"/>
</dbReference>
<reference evidence="2" key="1">
    <citation type="submission" date="2019-11" db="EMBL/GenBank/DDBJ databases">
        <authorList>
            <person name="Liu Y."/>
            <person name="Hou J."/>
            <person name="Li T.-Q."/>
            <person name="Guan C.-H."/>
            <person name="Wu X."/>
            <person name="Wu H.-Z."/>
            <person name="Ling F."/>
            <person name="Zhang R."/>
            <person name="Shi X.-G."/>
            <person name="Ren J.-P."/>
            <person name="Chen E.-F."/>
            <person name="Sun J.-M."/>
        </authorList>
    </citation>
    <scope>NUCLEOTIDE SEQUENCE</scope>
    <source>
        <strain evidence="2">Adult_tree_wgs_1</strain>
        <tissue evidence="2">Leaves</tissue>
    </source>
</reference>
<feature type="domain" description="KIB1-4 beta-propeller" evidence="1">
    <location>
        <begin position="66"/>
        <end position="318"/>
    </location>
</feature>
<proteinExistence type="predicted"/>
<dbReference type="EMBL" id="WJXA01000002">
    <property type="protein sequence ID" value="KAF7150374.1"/>
    <property type="molecule type" value="Genomic_DNA"/>
</dbReference>
<organism evidence="2 3">
    <name type="scientific">Rhododendron simsii</name>
    <name type="common">Sims's rhododendron</name>
    <dbReference type="NCBI Taxonomy" id="118357"/>
    <lineage>
        <taxon>Eukaryota</taxon>
        <taxon>Viridiplantae</taxon>
        <taxon>Streptophyta</taxon>
        <taxon>Embryophyta</taxon>
        <taxon>Tracheophyta</taxon>
        <taxon>Spermatophyta</taxon>
        <taxon>Magnoliopsida</taxon>
        <taxon>eudicotyledons</taxon>
        <taxon>Gunneridae</taxon>
        <taxon>Pentapetalae</taxon>
        <taxon>asterids</taxon>
        <taxon>Ericales</taxon>
        <taxon>Ericaceae</taxon>
        <taxon>Ericoideae</taxon>
        <taxon>Rhodoreae</taxon>
        <taxon>Rhododendron</taxon>
    </lineage>
</organism>
<dbReference type="Pfam" id="PF03478">
    <property type="entry name" value="Beta-prop_KIB1-4"/>
    <property type="match status" value="1"/>
</dbReference>
<dbReference type="InterPro" id="IPR005174">
    <property type="entry name" value="KIB1-4_b-propeller"/>
</dbReference>
<dbReference type="AlphaFoldDB" id="A0A834LW51"/>
<evidence type="ECO:0000313" key="2">
    <source>
        <dbReference type="EMBL" id="KAF7150374.1"/>
    </source>
</evidence>
<comment type="caution">
    <text evidence="2">The sequence shown here is derived from an EMBL/GenBank/DDBJ whole genome shotgun (WGS) entry which is preliminary data.</text>
</comment>